<evidence type="ECO:0000313" key="2">
    <source>
        <dbReference type="EMBL" id="MDC3423573.1"/>
    </source>
</evidence>
<sequence>MDHRIQQLRPQPFPLPKQTKPVQQQGGSTFSDVLAEVQDLKISKHAKQRLVERNIKIDSTQWMEISKKIDEASQKGITDSLVVTKDAALLVSAKNKTIVTALDRGEASSKIFTNINGTILLDD</sequence>
<organism evidence="2 3">
    <name type="scientific">Terrihalobacillus insolitus</name>
    <dbReference type="NCBI Taxonomy" id="2950438"/>
    <lineage>
        <taxon>Bacteria</taxon>
        <taxon>Bacillati</taxon>
        <taxon>Bacillota</taxon>
        <taxon>Bacilli</taxon>
        <taxon>Bacillales</taxon>
        <taxon>Bacillaceae</taxon>
        <taxon>Terrihalobacillus</taxon>
    </lineage>
</organism>
<comment type="caution">
    <text evidence="2">The sequence shown here is derived from an EMBL/GenBank/DDBJ whole genome shotgun (WGS) entry which is preliminary data.</text>
</comment>
<name>A0A9X3WRY9_9BACI</name>
<evidence type="ECO:0000256" key="1">
    <source>
        <dbReference type="SAM" id="MobiDB-lite"/>
    </source>
</evidence>
<dbReference type="RefSeq" id="WP_272435305.1">
    <property type="nucleotide sequence ID" value="NZ_JAMQKB010000002.1"/>
</dbReference>
<gene>
    <name evidence="2" type="ORF">NC797_03500</name>
</gene>
<dbReference type="EMBL" id="JAMQKB010000002">
    <property type="protein sequence ID" value="MDC3423573.1"/>
    <property type="molecule type" value="Genomic_DNA"/>
</dbReference>
<keyword evidence="2" id="KW-0966">Cell projection</keyword>
<evidence type="ECO:0000313" key="3">
    <source>
        <dbReference type="Proteomes" id="UP001145050"/>
    </source>
</evidence>
<dbReference type="Proteomes" id="UP001145050">
    <property type="component" value="Unassembled WGS sequence"/>
</dbReference>
<reference evidence="2" key="1">
    <citation type="submission" date="2022-06" db="EMBL/GenBank/DDBJ databases">
        <title>Aquibacillus sp. a new bacterium isolated from soil saline samples.</title>
        <authorList>
            <person name="Galisteo C."/>
            <person name="De La Haba R."/>
            <person name="Sanchez-Porro C."/>
            <person name="Ventosa A."/>
        </authorList>
    </citation>
    <scope>NUCLEOTIDE SEQUENCE</scope>
    <source>
        <strain evidence="2">3ASR75-11</strain>
    </source>
</reference>
<dbReference type="Pfam" id="PF12611">
    <property type="entry name" value="Flagellar_put"/>
    <property type="match status" value="1"/>
</dbReference>
<feature type="region of interest" description="Disordered" evidence="1">
    <location>
        <begin position="1"/>
        <end position="27"/>
    </location>
</feature>
<proteinExistence type="predicted"/>
<dbReference type="AlphaFoldDB" id="A0A9X3WRY9"/>
<keyword evidence="3" id="KW-1185">Reference proteome</keyword>
<keyword evidence="2" id="KW-0282">Flagellum</keyword>
<dbReference type="InterPro" id="IPR013367">
    <property type="entry name" value="Flagellar_put"/>
</dbReference>
<keyword evidence="2" id="KW-0969">Cilium</keyword>
<accession>A0A9X3WRY9</accession>
<protein>
    <submittedName>
        <fullName evidence="2">Flagellar protein</fullName>
    </submittedName>
</protein>
<dbReference type="NCBIfam" id="TIGR02530">
    <property type="entry name" value="flg_new"/>
    <property type="match status" value="1"/>
</dbReference>